<organism evidence="1 2">
    <name type="scientific">Periplaneta americana</name>
    <name type="common">American cockroach</name>
    <name type="synonym">Blatta americana</name>
    <dbReference type="NCBI Taxonomy" id="6978"/>
    <lineage>
        <taxon>Eukaryota</taxon>
        <taxon>Metazoa</taxon>
        <taxon>Ecdysozoa</taxon>
        <taxon>Arthropoda</taxon>
        <taxon>Hexapoda</taxon>
        <taxon>Insecta</taxon>
        <taxon>Pterygota</taxon>
        <taxon>Neoptera</taxon>
        <taxon>Polyneoptera</taxon>
        <taxon>Dictyoptera</taxon>
        <taxon>Blattodea</taxon>
        <taxon>Blattoidea</taxon>
        <taxon>Blattidae</taxon>
        <taxon>Blattinae</taxon>
        <taxon>Periplaneta</taxon>
    </lineage>
</organism>
<reference evidence="1 2" key="1">
    <citation type="journal article" date="2022" name="Allergy">
        <title>Genome assembly and annotation of Periplaneta americana reveal a comprehensive cockroach allergen profile.</title>
        <authorList>
            <person name="Wang L."/>
            <person name="Xiong Q."/>
            <person name="Saelim N."/>
            <person name="Wang L."/>
            <person name="Nong W."/>
            <person name="Wan A.T."/>
            <person name="Shi M."/>
            <person name="Liu X."/>
            <person name="Cao Q."/>
            <person name="Hui J.H.L."/>
            <person name="Sookrung N."/>
            <person name="Leung T.F."/>
            <person name="Tungtrongchitr A."/>
            <person name="Tsui S.K.W."/>
        </authorList>
    </citation>
    <scope>NUCLEOTIDE SEQUENCE [LARGE SCALE GENOMIC DNA]</scope>
    <source>
        <strain evidence="1">PWHHKU_190912</strain>
    </source>
</reference>
<gene>
    <name evidence="1" type="ORF">ANN_05271</name>
</gene>
<proteinExistence type="predicted"/>
<name>A0ABQ8TCS7_PERAM</name>
<protein>
    <submittedName>
        <fullName evidence="1">Uncharacterized protein</fullName>
    </submittedName>
</protein>
<comment type="caution">
    <text evidence="1">The sequence shown here is derived from an EMBL/GenBank/DDBJ whole genome shotgun (WGS) entry which is preliminary data.</text>
</comment>
<evidence type="ECO:0000313" key="2">
    <source>
        <dbReference type="Proteomes" id="UP001148838"/>
    </source>
</evidence>
<accession>A0ABQ8TCS7</accession>
<evidence type="ECO:0000313" key="1">
    <source>
        <dbReference type="EMBL" id="KAJ4443597.1"/>
    </source>
</evidence>
<keyword evidence="2" id="KW-1185">Reference proteome</keyword>
<sequence length="160" mass="17903">MAGLCEGGNEPSGSLKAISFSDRRLATHGEGWPRDEGVACSKPGYAENLSVVNRYYIKVNDICVSEKSILSRLRTSHNLRDIAQGQFRSPKLELLLGWLGRDALCARPPASSLRQKRRQRRAALRLLFFTAVLNSASARVQRANSPNSLQETKERRTYIM</sequence>
<dbReference type="EMBL" id="JAJSOF020000013">
    <property type="protein sequence ID" value="KAJ4443597.1"/>
    <property type="molecule type" value="Genomic_DNA"/>
</dbReference>
<dbReference type="Proteomes" id="UP001148838">
    <property type="component" value="Unassembled WGS sequence"/>
</dbReference>